<evidence type="ECO:0000256" key="3">
    <source>
        <dbReference type="ARBA" id="ARBA00022448"/>
    </source>
</evidence>
<name>A0A1U7JBK9_9CYAN</name>
<evidence type="ECO:0000256" key="4">
    <source>
        <dbReference type="ARBA" id="ARBA00022475"/>
    </source>
</evidence>
<organism evidence="9 10">
    <name type="scientific">Phormidium tenue NIES-30</name>
    <dbReference type="NCBI Taxonomy" id="549789"/>
    <lineage>
        <taxon>Bacteria</taxon>
        <taxon>Bacillati</taxon>
        <taxon>Cyanobacteriota</taxon>
        <taxon>Cyanophyceae</taxon>
        <taxon>Oscillatoriophycideae</taxon>
        <taxon>Oscillatoriales</taxon>
        <taxon>Oscillatoriaceae</taxon>
        <taxon>Phormidium</taxon>
    </lineage>
</organism>
<feature type="transmembrane region" description="Helical" evidence="8">
    <location>
        <begin position="292"/>
        <end position="312"/>
    </location>
</feature>
<dbReference type="InterPro" id="IPR004776">
    <property type="entry name" value="Mem_transp_PIN-like"/>
</dbReference>
<proteinExistence type="inferred from homology"/>
<evidence type="ECO:0000256" key="5">
    <source>
        <dbReference type="ARBA" id="ARBA00022692"/>
    </source>
</evidence>
<feature type="transmembrane region" description="Helical" evidence="8">
    <location>
        <begin position="163"/>
        <end position="185"/>
    </location>
</feature>
<gene>
    <name evidence="9" type="ORF">NIES30_03390</name>
</gene>
<dbReference type="PANTHER" id="PTHR36838:SF1">
    <property type="entry name" value="SLR1864 PROTEIN"/>
    <property type="match status" value="1"/>
</dbReference>
<evidence type="ECO:0000256" key="1">
    <source>
        <dbReference type="ARBA" id="ARBA00004651"/>
    </source>
</evidence>
<feature type="transmembrane region" description="Helical" evidence="8">
    <location>
        <begin position="206"/>
        <end position="226"/>
    </location>
</feature>
<feature type="transmembrane region" description="Helical" evidence="8">
    <location>
        <begin position="33"/>
        <end position="51"/>
    </location>
</feature>
<evidence type="ECO:0000256" key="7">
    <source>
        <dbReference type="ARBA" id="ARBA00023136"/>
    </source>
</evidence>
<evidence type="ECO:0000256" key="2">
    <source>
        <dbReference type="ARBA" id="ARBA00010145"/>
    </source>
</evidence>
<feature type="transmembrane region" description="Helical" evidence="8">
    <location>
        <begin position="136"/>
        <end position="157"/>
    </location>
</feature>
<dbReference type="EMBL" id="MRCG01000001">
    <property type="protein sequence ID" value="OKH51123.1"/>
    <property type="molecule type" value="Genomic_DNA"/>
</dbReference>
<evidence type="ECO:0000313" key="9">
    <source>
        <dbReference type="EMBL" id="OKH51123.1"/>
    </source>
</evidence>
<evidence type="ECO:0000256" key="6">
    <source>
        <dbReference type="ARBA" id="ARBA00022989"/>
    </source>
</evidence>
<accession>A0A1U7JBK9</accession>
<keyword evidence="5 8" id="KW-0812">Transmembrane</keyword>
<comment type="subcellular location">
    <subcellularLocation>
        <location evidence="1">Cell membrane</location>
        <topology evidence="1">Multi-pass membrane protein</topology>
    </subcellularLocation>
</comment>
<dbReference type="OrthoDB" id="419762at2"/>
<dbReference type="InterPro" id="IPR038770">
    <property type="entry name" value="Na+/solute_symporter_sf"/>
</dbReference>
<keyword evidence="4" id="KW-1003">Cell membrane</keyword>
<sequence>MRDSLIQAYLPLVIWVGLGAGLGRFLPAALPRLVGRGLYWVGIPLEIFALARQTHFAEDTGLAPLYTVVSLGLGLGLGLAGLAVVRSLTAPISVEAAATDVGVALGPELLSPQAVDLSLWPDTGTMTWADKPRQGSFVLAAMLGNTGFVGLAIVPTLVSGPYLGWAVFYSVTQNVVGTFGLGVFIASWFGRGAHAQSRWQQLRDMVTVPSLWAFGLGSVSQVWAWPPLIDDALHQSVWLVIPVALVLMGLRLSQLQGWSSLQPALVPAILKVLVLPAIVGAVTLGAGLPRDAVLVLVLMSGMPSAFAGLILAEEYDLDRELAAASIALSTGGLLLTVPLWLLVFG</sequence>
<feature type="transmembrane region" description="Helical" evidence="8">
    <location>
        <begin position="321"/>
        <end position="343"/>
    </location>
</feature>
<reference evidence="9 10" key="1">
    <citation type="submission" date="2016-11" db="EMBL/GenBank/DDBJ databases">
        <title>Draft Genome Sequences of Nine Cyanobacterial Strains from Diverse Habitats.</title>
        <authorList>
            <person name="Zhu T."/>
            <person name="Hou S."/>
            <person name="Lu X."/>
            <person name="Hess W.R."/>
        </authorList>
    </citation>
    <scope>NUCLEOTIDE SEQUENCE [LARGE SCALE GENOMIC DNA]</scope>
    <source>
        <strain evidence="9 10">NIES-30</strain>
    </source>
</reference>
<dbReference type="Pfam" id="PF03547">
    <property type="entry name" value="Mem_trans"/>
    <property type="match status" value="1"/>
</dbReference>
<dbReference type="STRING" id="549789.NIES30_03390"/>
<keyword evidence="6 8" id="KW-1133">Transmembrane helix</keyword>
<feature type="transmembrane region" description="Helical" evidence="8">
    <location>
        <begin position="264"/>
        <end position="286"/>
    </location>
</feature>
<protein>
    <recommendedName>
        <fullName evidence="11">Transporter</fullName>
    </recommendedName>
</protein>
<keyword evidence="7 8" id="KW-0472">Membrane</keyword>
<comment type="caution">
    <text evidence="9">The sequence shown here is derived from an EMBL/GenBank/DDBJ whole genome shotgun (WGS) entry which is preliminary data.</text>
</comment>
<keyword evidence="10" id="KW-1185">Reference proteome</keyword>
<dbReference type="PANTHER" id="PTHR36838">
    <property type="entry name" value="AUXIN EFFLUX CARRIER FAMILY PROTEIN"/>
    <property type="match status" value="1"/>
</dbReference>
<dbReference type="RefSeq" id="WP_073606933.1">
    <property type="nucleotide sequence ID" value="NZ_MRCG01000001.1"/>
</dbReference>
<feature type="transmembrane region" description="Helical" evidence="8">
    <location>
        <begin position="6"/>
        <end position="26"/>
    </location>
</feature>
<evidence type="ECO:0000256" key="8">
    <source>
        <dbReference type="SAM" id="Phobius"/>
    </source>
</evidence>
<comment type="similarity">
    <text evidence="2">Belongs to the auxin efflux carrier (TC 2.A.69) family.</text>
</comment>
<dbReference type="Proteomes" id="UP000185557">
    <property type="component" value="Unassembled WGS sequence"/>
</dbReference>
<dbReference type="AlphaFoldDB" id="A0A1U7JBK9"/>
<dbReference type="GO" id="GO:0005886">
    <property type="term" value="C:plasma membrane"/>
    <property type="evidence" value="ECO:0007669"/>
    <property type="project" value="UniProtKB-SubCell"/>
</dbReference>
<evidence type="ECO:0008006" key="11">
    <source>
        <dbReference type="Google" id="ProtNLM"/>
    </source>
</evidence>
<evidence type="ECO:0000313" key="10">
    <source>
        <dbReference type="Proteomes" id="UP000185557"/>
    </source>
</evidence>
<dbReference type="Gene3D" id="1.20.1530.20">
    <property type="match status" value="1"/>
</dbReference>
<feature type="transmembrane region" description="Helical" evidence="8">
    <location>
        <begin position="63"/>
        <end position="85"/>
    </location>
</feature>
<keyword evidence="3" id="KW-0813">Transport</keyword>
<dbReference type="GO" id="GO:0055085">
    <property type="term" value="P:transmembrane transport"/>
    <property type="evidence" value="ECO:0007669"/>
    <property type="project" value="InterPro"/>
</dbReference>